<comment type="caution">
    <text evidence="2">The sequence shown here is derived from an EMBL/GenBank/DDBJ whole genome shotgun (WGS) entry which is preliminary data.</text>
</comment>
<accession>A0A2A4B174</accession>
<evidence type="ECO:0000256" key="1">
    <source>
        <dbReference type="SAM" id="MobiDB-lite"/>
    </source>
</evidence>
<dbReference type="AlphaFoldDB" id="A0A2A4B174"/>
<evidence type="ECO:0000313" key="3">
    <source>
        <dbReference type="Proteomes" id="UP000218366"/>
    </source>
</evidence>
<feature type="compositionally biased region" description="Basic and acidic residues" evidence="1">
    <location>
        <begin position="246"/>
        <end position="256"/>
    </location>
</feature>
<organism evidence="2 3">
    <name type="scientific">Sphingomonas spermidinifaciens</name>
    <dbReference type="NCBI Taxonomy" id="1141889"/>
    <lineage>
        <taxon>Bacteria</taxon>
        <taxon>Pseudomonadati</taxon>
        <taxon>Pseudomonadota</taxon>
        <taxon>Alphaproteobacteria</taxon>
        <taxon>Sphingomonadales</taxon>
        <taxon>Sphingomonadaceae</taxon>
        <taxon>Sphingomonas</taxon>
    </lineage>
</organism>
<evidence type="ECO:0000313" key="2">
    <source>
        <dbReference type="EMBL" id="PCD01702.1"/>
    </source>
</evidence>
<sequence length="265" mass="27873">MPVEWLAAALLAQAGTPVFAPPPGVPLTLEIDHRQVEAGRPERHYRSARRIVFERDGAGWRGTLTHGGASVDAPGDAFARALSATLAQPIVFRIDKAGAVVGVDEIEAVWGRLVAAMHAAAGDRASAPLVALPPAARPGMLASLIGDAIEARAAGDGAFAEEPIDLPAAPVAGGGAPAMLPGKRSAAIEGDRLVVRLAAAGPLALPAGATSSIERTTRIDPATGLLDERRERVESRMSDGTLGQFREMHYRLRYQDTRQQTRRQP</sequence>
<name>A0A2A4B174_9SPHN</name>
<keyword evidence="3" id="KW-1185">Reference proteome</keyword>
<proteinExistence type="predicted"/>
<dbReference type="Proteomes" id="UP000218366">
    <property type="component" value="Unassembled WGS sequence"/>
</dbReference>
<dbReference type="EMBL" id="NWMW01000003">
    <property type="protein sequence ID" value="PCD01702.1"/>
    <property type="molecule type" value="Genomic_DNA"/>
</dbReference>
<protein>
    <submittedName>
        <fullName evidence="2">Uncharacterized protein</fullName>
    </submittedName>
</protein>
<feature type="region of interest" description="Disordered" evidence="1">
    <location>
        <begin position="232"/>
        <end position="265"/>
    </location>
</feature>
<gene>
    <name evidence="2" type="ORF">COC42_16440</name>
</gene>
<dbReference type="RefSeq" id="WP_096344447.1">
    <property type="nucleotide sequence ID" value="NZ_NWMW01000003.1"/>
</dbReference>
<reference evidence="2 3" key="1">
    <citation type="submission" date="2017-09" db="EMBL/GenBank/DDBJ databases">
        <title>Sphingomonas spermidinifaciens 9NM-10, whole genome shotgun sequence.</title>
        <authorList>
            <person name="Feng G."/>
            <person name="Zhu H."/>
        </authorList>
    </citation>
    <scope>NUCLEOTIDE SEQUENCE [LARGE SCALE GENOMIC DNA]</scope>
    <source>
        <strain evidence="2 3">9NM-10</strain>
    </source>
</reference>
<dbReference type="OrthoDB" id="7547173at2"/>